<protein>
    <submittedName>
        <fullName evidence="2">Uncharacterized protein</fullName>
    </submittedName>
</protein>
<geneLocation type="plasmid" evidence="3">
    <name>psj05684b</name>
</geneLocation>
<evidence type="ECO:0000313" key="2">
    <source>
        <dbReference type="EMBL" id="ASY67006.1"/>
    </source>
</evidence>
<name>A0A249PMG3_9HYPH</name>
<keyword evidence="2" id="KW-0614">Plasmid</keyword>
<proteinExistence type="predicted"/>
<evidence type="ECO:0000256" key="1">
    <source>
        <dbReference type="SAM" id="MobiDB-lite"/>
    </source>
</evidence>
<dbReference type="EMBL" id="CP023068">
    <property type="protein sequence ID" value="ASY67006.1"/>
    <property type="molecule type" value="Genomic_DNA"/>
</dbReference>
<dbReference type="KEGG" id="esj:SJ05684_b60240"/>
<accession>A0A249PMG3</accession>
<evidence type="ECO:0000313" key="3">
    <source>
        <dbReference type="Proteomes" id="UP000217211"/>
    </source>
</evidence>
<organism evidence="2 3">
    <name type="scientific">Sinorhizobium sojae CCBAU 05684</name>
    <dbReference type="NCBI Taxonomy" id="716928"/>
    <lineage>
        <taxon>Bacteria</taxon>
        <taxon>Pseudomonadati</taxon>
        <taxon>Pseudomonadota</taxon>
        <taxon>Alphaproteobacteria</taxon>
        <taxon>Hyphomicrobiales</taxon>
        <taxon>Rhizobiaceae</taxon>
        <taxon>Sinorhizobium/Ensifer group</taxon>
        <taxon>Sinorhizobium</taxon>
    </lineage>
</organism>
<dbReference type="AlphaFoldDB" id="A0A249PMG3"/>
<reference evidence="2 3" key="1">
    <citation type="submission" date="2017-08" db="EMBL/GenBank/DDBJ databases">
        <title>Multipartite genome sequences of Sinorhizobium species nodulating soybeans.</title>
        <authorList>
            <person name="Tian C.F."/>
        </authorList>
    </citation>
    <scope>NUCLEOTIDE SEQUENCE [LARGE SCALE GENOMIC DNA]</scope>
    <source>
        <strain evidence="2 3">CCBAU 05684</strain>
        <plasmid evidence="3">psj05684b</plasmid>
    </source>
</reference>
<keyword evidence="3" id="KW-1185">Reference proteome</keyword>
<feature type="region of interest" description="Disordered" evidence="1">
    <location>
        <begin position="1"/>
        <end position="40"/>
    </location>
</feature>
<sequence length="40" mass="4319">MLLGGSGRFHGEAPFGSGSRTRPEGKSCAVSRMHRFPRSN</sequence>
<dbReference type="Proteomes" id="UP000217211">
    <property type="component" value="Plasmid pSJ05684b"/>
</dbReference>
<gene>
    <name evidence="2" type="ORF">SJ05684_b60240</name>
</gene>